<dbReference type="RefSeq" id="WP_380671712.1">
    <property type="nucleotide sequence ID" value="NZ_JBHTCJ010000014.1"/>
</dbReference>
<organism evidence="3 4">
    <name type="scientific">Saccharopolyspora griseoalba</name>
    <dbReference type="NCBI Taxonomy" id="1431848"/>
    <lineage>
        <taxon>Bacteria</taxon>
        <taxon>Bacillati</taxon>
        <taxon>Actinomycetota</taxon>
        <taxon>Actinomycetes</taxon>
        <taxon>Pseudonocardiales</taxon>
        <taxon>Pseudonocardiaceae</taxon>
        <taxon>Saccharopolyspora</taxon>
    </lineage>
</organism>
<dbReference type="GO" id="GO:0016853">
    <property type="term" value="F:isomerase activity"/>
    <property type="evidence" value="ECO:0007669"/>
    <property type="project" value="UniProtKB-KW"/>
</dbReference>
<dbReference type="Proteomes" id="UP001596504">
    <property type="component" value="Unassembled WGS sequence"/>
</dbReference>
<evidence type="ECO:0000256" key="1">
    <source>
        <dbReference type="ARBA" id="ARBA00008270"/>
    </source>
</evidence>
<dbReference type="NCBIfam" id="TIGR00654">
    <property type="entry name" value="PhzF_family"/>
    <property type="match status" value="1"/>
</dbReference>
<evidence type="ECO:0000313" key="4">
    <source>
        <dbReference type="Proteomes" id="UP001596504"/>
    </source>
</evidence>
<sequence>MPRTHRYTAFTRDPAGGNPAGVVLDADDLDDARMQDIAAEIGYSETAFARAVGPRRYAVRFFSPLAEVAFCGHATIATAVALAERTGPGELVFDTRAGEIAVSTARADGSVRAGLRSVPSSSRPAGSAELGEALRALRWDLDDLDEAYPPHVAFAGNDHLVLVARTRQRLADLDYDFDALEGVMTERGWTTVQLIWRESDEVFHSRNPFPVGGVVEDPATGAAAAAFGGYLRALGAGVDRFLIVQGEDMGRRSELEVAVDPDDPRVVVTGTAVPIDGRHRDLSRS</sequence>
<dbReference type="PANTHER" id="PTHR13774:SF39">
    <property type="entry name" value="BIOSYNTHESIS PROTEIN, PUTATIVE-RELATED"/>
    <property type="match status" value="1"/>
</dbReference>
<comment type="similarity">
    <text evidence="1">Belongs to the PhzF family.</text>
</comment>
<gene>
    <name evidence="3" type="ORF">ACFQRI_22400</name>
</gene>
<dbReference type="Pfam" id="PF02567">
    <property type="entry name" value="PhzC-PhzF"/>
    <property type="match status" value="1"/>
</dbReference>
<proteinExistence type="inferred from homology"/>
<keyword evidence="4" id="KW-1185">Reference proteome</keyword>
<dbReference type="SUPFAM" id="SSF54506">
    <property type="entry name" value="Diaminopimelate epimerase-like"/>
    <property type="match status" value="1"/>
</dbReference>
<evidence type="ECO:0000313" key="3">
    <source>
        <dbReference type="EMBL" id="MFC7344168.1"/>
    </source>
</evidence>
<dbReference type="Gene3D" id="3.10.310.10">
    <property type="entry name" value="Diaminopimelate Epimerase, Chain A, domain 1"/>
    <property type="match status" value="2"/>
</dbReference>
<name>A0ABW2LR90_9PSEU</name>
<keyword evidence="2 3" id="KW-0413">Isomerase</keyword>
<dbReference type="PIRSF" id="PIRSF016184">
    <property type="entry name" value="PhzC_PhzF"/>
    <property type="match status" value="1"/>
</dbReference>
<comment type="caution">
    <text evidence="3">The sequence shown here is derived from an EMBL/GenBank/DDBJ whole genome shotgun (WGS) entry which is preliminary data.</text>
</comment>
<accession>A0ABW2LR90</accession>
<reference evidence="4" key="1">
    <citation type="journal article" date="2019" name="Int. J. Syst. Evol. Microbiol.">
        <title>The Global Catalogue of Microorganisms (GCM) 10K type strain sequencing project: providing services to taxonomists for standard genome sequencing and annotation.</title>
        <authorList>
            <consortium name="The Broad Institute Genomics Platform"/>
            <consortium name="The Broad Institute Genome Sequencing Center for Infectious Disease"/>
            <person name="Wu L."/>
            <person name="Ma J."/>
        </authorList>
    </citation>
    <scope>NUCLEOTIDE SEQUENCE [LARGE SCALE GENOMIC DNA]</scope>
    <source>
        <strain evidence="4">WLHS5</strain>
    </source>
</reference>
<evidence type="ECO:0000256" key="2">
    <source>
        <dbReference type="ARBA" id="ARBA00023235"/>
    </source>
</evidence>
<dbReference type="InterPro" id="IPR003719">
    <property type="entry name" value="Phenazine_PhzF-like"/>
</dbReference>
<protein>
    <submittedName>
        <fullName evidence="3">PhzF family phenazine biosynthesis isomerase</fullName>
    </submittedName>
</protein>
<dbReference type="EMBL" id="JBHTCJ010000014">
    <property type="protein sequence ID" value="MFC7344168.1"/>
    <property type="molecule type" value="Genomic_DNA"/>
</dbReference>
<dbReference type="PANTHER" id="PTHR13774">
    <property type="entry name" value="PHENAZINE BIOSYNTHESIS PROTEIN"/>
    <property type="match status" value="1"/>
</dbReference>